<feature type="region of interest" description="Disordered" evidence="1">
    <location>
        <begin position="572"/>
        <end position="604"/>
    </location>
</feature>
<accession>A0A077R2E5</accession>
<feature type="compositionally biased region" description="Basic and acidic residues" evidence="1">
    <location>
        <begin position="390"/>
        <end position="401"/>
    </location>
</feature>
<feature type="compositionally biased region" description="Low complexity" evidence="1">
    <location>
        <begin position="339"/>
        <end position="348"/>
    </location>
</feature>
<feature type="region of interest" description="Disordered" evidence="1">
    <location>
        <begin position="1"/>
        <end position="149"/>
    </location>
</feature>
<reference evidence="2" key="1">
    <citation type="journal article" date="2014" name="Genome Biol. Evol.">
        <title>Gene Loss Rather Than Gene Gain Is Associated with a Host Jump from Monocots to Dicots in the Smut Fungus Melanopsichium pennsylvanicum.</title>
        <authorList>
            <person name="Sharma R."/>
            <person name="Mishra B."/>
            <person name="Runge F."/>
            <person name="Thines M."/>
        </authorList>
    </citation>
    <scope>NUCLEOTIDE SEQUENCE</scope>
    <source>
        <strain evidence="2">4</strain>
    </source>
</reference>
<organism evidence="2">
    <name type="scientific">Melanopsichium pennsylvanicum 4</name>
    <dbReference type="NCBI Taxonomy" id="1398559"/>
    <lineage>
        <taxon>Eukaryota</taxon>
        <taxon>Fungi</taxon>
        <taxon>Dikarya</taxon>
        <taxon>Basidiomycota</taxon>
        <taxon>Ustilaginomycotina</taxon>
        <taxon>Ustilaginomycetes</taxon>
        <taxon>Ustilaginales</taxon>
        <taxon>Ustilaginaceae</taxon>
        <taxon>Melanopsichium</taxon>
    </lineage>
</organism>
<feature type="compositionally biased region" description="Low complexity" evidence="1">
    <location>
        <begin position="115"/>
        <end position="131"/>
    </location>
</feature>
<dbReference type="AlphaFoldDB" id="A0A077R2E5"/>
<protein>
    <submittedName>
        <fullName evidence="2">Uncharacterized protein</fullName>
    </submittedName>
</protein>
<feature type="region of interest" description="Disordered" evidence="1">
    <location>
        <begin position="441"/>
        <end position="521"/>
    </location>
</feature>
<feature type="region of interest" description="Disordered" evidence="1">
    <location>
        <begin position="248"/>
        <end position="354"/>
    </location>
</feature>
<feature type="compositionally biased region" description="Low complexity" evidence="1">
    <location>
        <begin position="733"/>
        <end position="744"/>
    </location>
</feature>
<feature type="compositionally biased region" description="Basic and acidic residues" evidence="1">
    <location>
        <begin position="1"/>
        <end position="25"/>
    </location>
</feature>
<feature type="region of interest" description="Disordered" evidence="1">
    <location>
        <begin position="616"/>
        <end position="659"/>
    </location>
</feature>
<feature type="compositionally biased region" description="Polar residues" evidence="1">
    <location>
        <begin position="852"/>
        <end position="889"/>
    </location>
</feature>
<feature type="compositionally biased region" description="Basic and acidic residues" evidence="1">
    <location>
        <begin position="467"/>
        <end position="481"/>
    </location>
</feature>
<proteinExistence type="predicted"/>
<evidence type="ECO:0000313" key="2">
    <source>
        <dbReference type="EMBL" id="CDI53007.1"/>
    </source>
</evidence>
<feature type="compositionally biased region" description="Polar residues" evidence="1">
    <location>
        <begin position="405"/>
        <end position="417"/>
    </location>
</feature>
<feature type="compositionally biased region" description="Basic and acidic residues" evidence="1">
    <location>
        <begin position="329"/>
        <end position="338"/>
    </location>
</feature>
<feature type="compositionally biased region" description="Low complexity" evidence="1">
    <location>
        <begin position="26"/>
        <end position="39"/>
    </location>
</feature>
<feature type="compositionally biased region" description="Basic and acidic residues" evidence="1">
    <location>
        <begin position="306"/>
        <end position="321"/>
    </location>
</feature>
<feature type="compositionally biased region" description="Basic and acidic residues" evidence="1">
    <location>
        <begin position="80"/>
        <end position="94"/>
    </location>
</feature>
<feature type="compositionally biased region" description="Low complexity" evidence="1">
    <location>
        <begin position="636"/>
        <end position="647"/>
    </location>
</feature>
<name>A0A077R2E5_9BASI</name>
<feature type="region of interest" description="Disordered" evidence="1">
    <location>
        <begin position="676"/>
        <end position="889"/>
    </location>
</feature>
<evidence type="ECO:0000256" key="1">
    <source>
        <dbReference type="SAM" id="MobiDB-lite"/>
    </source>
</evidence>
<feature type="compositionally biased region" description="Low complexity" evidence="1">
    <location>
        <begin position="777"/>
        <end position="791"/>
    </location>
</feature>
<sequence>MSGRDHQSHPHSEAHRPVSDKEEIARAALRSLAAPSESSTPSGAPLLPRPSLATPSYPVTKLPPPLPLQSASSRDHPHRRTYDQDYRHDAREASLDDATSVRTSTLTAHDHARGSMSRNHSSSSFFQDQDFTASPDSSPKLEPADFLPPTPVHRFARHSVPTTSTSEEIHKVALRRASLALGVDVEEVRKIVHQAYMSRRTSNPSSAASASAFSQRYVPSSTAPEHELVYMRQVLDVYCLESERASQSQPACDARRIESSRPSLGPYAEERGIAAPSGMSYNDAHRSSPSHHYQSDRGTSIAWGTRSDERLPTFDSHRPESSFRSARPAHYEARRHEASASSSAALSVSEERGASPSPFAYDAYRRMSQPVSHEAAAGSSTMTSRASHGCFDEIARSRTIDEEPTSGSRSRYSNPAYMQQPHLPQTFMYERRVRSIDDYLEQQQAQQQQQQRERSGSITYHPGRHSGIAEHEEDRLPDRHTRTGVRHSFQPYPPPSSRHAPESSAAGSVIPPAQSPQLSPKMPEALPLQQFSQRRSPLLRSPAAETVASVASSSVTSLAALSPSPLLGALGSSSASLTPDQRKRSPAAECDAQSASRRTSEDTAAEFTRAGVAKMQIDDVGASKGPKAGARKPRSSRSSFSSNDRGSIPLTRTNLSHSEIMQKLQNKVKSRLVAKGKAGLLAESSSRTSGGEGKGTTSGNGKAAKLSRVGSVKRTAASVVKPDGSPLAPPASPQSSRYSSSMSSNTATAEKSAAPVDGVPAPKVRRTVSSQPPKSPIKPLSESSSKPSSPSRQSNTTPTSIEAALLLSTDTPTPSEAAANHAQSLSRSPMSPEGAVETASGQALPGDLPGASQMNASSATKQQTSHAGLDSVLQTAQANDPTETNSAIA</sequence>
<feature type="compositionally biased region" description="Polar residues" evidence="1">
    <location>
        <begin position="650"/>
        <end position="659"/>
    </location>
</feature>
<dbReference type="EMBL" id="HG529563">
    <property type="protein sequence ID" value="CDI53007.1"/>
    <property type="molecule type" value="Genomic_DNA"/>
</dbReference>
<feature type="region of interest" description="Disordered" evidence="1">
    <location>
        <begin position="372"/>
        <end position="423"/>
    </location>
</feature>